<dbReference type="Pfam" id="PF14014">
    <property type="entry name" value="DUF4230"/>
    <property type="match status" value="1"/>
</dbReference>
<gene>
    <name evidence="1" type="ORF">XylorDRAFT_0170</name>
</gene>
<sequence length="188" mass="21975">MAVVCALVITIIILVYFISCSHHNSVKISTDDKINITPEQIAAIKNIGQWEFLAVSDEEMVDTIRKGIFSDDELIRIYYGTLRMGIDMHKVGPHWIKIKDKDIEVILPPITLLDNDFIDEARTISFFESGRWTENDKQDMYNRAYLLMKEKCLTHENKKSAEYNAGRQLYSLFKNMRYENIKIRFSDK</sequence>
<accession>A0ABN0RUC3</accession>
<dbReference type="EMBL" id="JFBS01000001">
    <property type="protein sequence ID" value="EXG77823.1"/>
    <property type="molecule type" value="Genomic_DNA"/>
</dbReference>
<name>A0ABN0RUC3_9BACT</name>
<comment type="caution">
    <text evidence="1">The sequence shown here is derived from an EMBL/GenBank/DDBJ whole genome shotgun (WGS) entry which is preliminary data.</text>
</comment>
<evidence type="ECO:0008006" key="3">
    <source>
        <dbReference type="Google" id="ProtNLM"/>
    </source>
</evidence>
<protein>
    <recommendedName>
        <fullName evidence="3">DUF4230 domain-containing protein</fullName>
    </recommendedName>
</protein>
<organism evidence="1 2">
    <name type="scientific">Xylanibacter oryzae DSM 17970</name>
    <dbReference type="NCBI Taxonomy" id="915438"/>
    <lineage>
        <taxon>Bacteria</taxon>
        <taxon>Pseudomonadati</taxon>
        <taxon>Bacteroidota</taxon>
        <taxon>Bacteroidia</taxon>
        <taxon>Bacteroidales</taxon>
        <taxon>Prevotellaceae</taxon>
        <taxon>Xylanibacter</taxon>
    </lineage>
</organism>
<evidence type="ECO:0000313" key="1">
    <source>
        <dbReference type="EMBL" id="EXG77823.1"/>
    </source>
</evidence>
<keyword evidence="2" id="KW-1185">Reference proteome</keyword>
<dbReference type="InterPro" id="IPR025324">
    <property type="entry name" value="DUF4230"/>
</dbReference>
<evidence type="ECO:0000313" key="2">
    <source>
        <dbReference type="Proteomes" id="UP000243438"/>
    </source>
</evidence>
<reference evidence="1" key="1">
    <citation type="submission" date="2013-07" db="EMBL/GenBank/DDBJ databases">
        <authorList>
            <consortium name="DOE Joint Genome Institute"/>
            <person name="Anderson I."/>
            <person name="Huntemann M."/>
            <person name="Han J."/>
            <person name="Chen A."/>
            <person name="Kyrpides N."/>
            <person name="Mavromatis K."/>
            <person name="Markowitz V."/>
            <person name="Palaniappan K."/>
            <person name="Ivanova N."/>
            <person name="Schaumberg A."/>
            <person name="Pati A."/>
            <person name="Liolios K."/>
            <person name="Nordberg H.P."/>
            <person name="Cantor M.N."/>
            <person name="Hua S.X."/>
            <person name="Woyke T."/>
        </authorList>
    </citation>
    <scope>NUCLEOTIDE SEQUENCE [LARGE SCALE GENOMIC DNA]</scope>
    <source>
        <strain evidence="1">DSM 17970</strain>
    </source>
</reference>
<dbReference type="Proteomes" id="UP000243438">
    <property type="component" value="Unassembled WGS sequence"/>
</dbReference>
<proteinExistence type="predicted"/>